<dbReference type="EMBL" id="CP123443">
    <property type="protein sequence ID" value="WGK69637.1"/>
    <property type="molecule type" value="Genomic_DNA"/>
</dbReference>
<proteinExistence type="predicted"/>
<evidence type="ECO:0000313" key="2">
    <source>
        <dbReference type="Proteomes" id="UP001228690"/>
    </source>
</evidence>
<dbReference type="Proteomes" id="UP001228690">
    <property type="component" value="Chromosome"/>
</dbReference>
<gene>
    <name evidence="1" type="ORF">P0082_01895</name>
</gene>
<keyword evidence="2" id="KW-1185">Reference proteome</keyword>
<protein>
    <submittedName>
        <fullName evidence="1">Uncharacterized protein</fullName>
    </submittedName>
</protein>
<accession>A0ABY8MI37</accession>
<dbReference type="RefSeq" id="WP_326927823.1">
    <property type="nucleotide sequence ID" value="NZ_CP123443.1"/>
</dbReference>
<name>A0ABY8MI37_9SPIO</name>
<organism evidence="1 2">
    <name type="scientific">Candidatus Haliotispira prima</name>
    <dbReference type="NCBI Taxonomy" id="3034016"/>
    <lineage>
        <taxon>Bacteria</taxon>
        <taxon>Pseudomonadati</taxon>
        <taxon>Spirochaetota</taxon>
        <taxon>Spirochaetia</taxon>
        <taxon>Spirochaetales</taxon>
        <taxon>Spirochaetaceae</taxon>
        <taxon>Candidatus Haliotispira</taxon>
    </lineage>
</organism>
<reference evidence="1 2" key="1">
    <citation type="submission" date="2023-04" db="EMBL/GenBank/DDBJ databases">
        <title>Spirochaete genome identified in red abalone sample constitutes a novel genus.</title>
        <authorList>
            <person name="Sharma S.P."/>
            <person name="Purcell C.M."/>
            <person name="Hyde J.R."/>
            <person name="Severin A.J."/>
        </authorList>
    </citation>
    <scope>NUCLEOTIDE SEQUENCE [LARGE SCALE GENOMIC DNA]</scope>
    <source>
        <strain evidence="1 2">SP-2023</strain>
    </source>
</reference>
<evidence type="ECO:0000313" key="1">
    <source>
        <dbReference type="EMBL" id="WGK69637.1"/>
    </source>
</evidence>
<sequence>MSEENNYQLLLVPTGDSIEWNKKYKMYFCPEDRNYNQPFRYLGFCNNKLIQAMGRVENCIWADYDYDYDYATGKLNVIRGENPVTKKETRVTESQKERLEKAFIDKGILLNWKIYSGHKFYLLDENNFTDEINFKTLKYGFQGIKYFNLANYFGNEKPRDDSSQAIAELLEGKTWS</sequence>